<sequence>MYGKIIIECIYSFRYNLEAYRAINQAIGRVIRHKNDFGAILFLDKRFGGSNVKSQLSDWIQPAFSVSDKFPSFLSEMKAFFGSTGELYSEAKKPKKVEPSHSLSSPTVKRPLLPSMNAPALNPPKRKRFINKSIESSSKPPSLPPTKEGAAQLLVLKLKKSLSKEEMNAFKGFVKDYKSSNDFEIMRKITKETWFKNKFDREDKLDFRAFIKEHHRESYTQEINLL</sequence>
<dbReference type="GO" id="GO:0016818">
    <property type="term" value="F:hydrolase activity, acting on acid anhydrides, in phosphorus-containing anhydrides"/>
    <property type="evidence" value="ECO:0007669"/>
    <property type="project" value="InterPro"/>
</dbReference>
<evidence type="ECO:0000313" key="3">
    <source>
        <dbReference type="EMBL" id="QQP52333.1"/>
    </source>
</evidence>
<dbReference type="Proteomes" id="UP000595437">
    <property type="component" value="Chromosome 3"/>
</dbReference>
<organism evidence="3 4">
    <name type="scientific">Caligus rogercresseyi</name>
    <name type="common">Sea louse</name>
    <dbReference type="NCBI Taxonomy" id="217165"/>
    <lineage>
        <taxon>Eukaryota</taxon>
        <taxon>Metazoa</taxon>
        <taxon>Ecdysozoa</taxon>
        <taxon>Arthropoda</taxon>
        <taxon>Crustacea</taxon>
        <taxon>Multicrustacea</taxon>
        <taxon>Hexanauplia</taxon>
        <taxon>Copepoda</taxon>
        <taxon>Siphonostomatoida</taxon>
        <taxon>Caligidae</taxon>
        <taxon>Caligus</taxon>
    </lineage>
</organism>
<dbReference type="InterPro" id="IPR045028">
    <property type="entry name" value="DinG/Rad3-like"/>
</dbReference>
<evidence type="ECO:0000259" key="2">
    <source>
        <dbReference type="Pfam" id="PF13307"/>
    </source>
</evidence>
<evidence type="ECO:0000313" key="4">
    <source>
        <dbReference type="Proteomes" id="UP000595437"/>
    </source>
</evidence>
<name>A0A7T8HLL4_CALRO</name>
<feature type="domain" description="ATP-dependent helicase C-terminal" evidence="2">
    <location>
        <begin position="15"/>
        <end position="62"/>
    </location>
</feature>
<feature type="region of interest" description="Disordered" evidence="1">
    <location>
        <begin position="92"/>
        <end position="126"/>
    </location>
</feature>
<dbReference type="InterPro" id="IPR027417">
    <property type="entry name" value="P-loop_NTPase"/>
</dbReference>
<keyword evidence="4" id="KW-1185">Reference proteome</keyword>
<gene>
    <name evidence="3" type="ORF">FKW44_004457</name>
</gene>
<dbReference type="GO" id="GO:0003678">
    <property type="term" value="F:DNA helicase activity"/>
    <property type="evidence" value="ECO:0007669"/>
    <property type="project" value="TreeGrafter"/>
</dbReference>
<accession>A0A7T8HLL4</accession>
<dbReference type="EMBL" id="CP045892">
    <property type="protein sequence ID" value="QQP52333.1"/>
    <property type="molecule type" value="Genomic_DNA"/>
</dbReference>
<dbReference type="OrthoDB" id="19182at2759"/>
<dbReference type="Gene3D" id="3.40.50.300">
    <property type="entry name" value="P-loop containing nucleotide triphosphate hydrolases"/>
    <property type="match status" value="1"/>
</dbReference>
<proteinExistence type="predicted"/>
<reference evidence="4" key="1">
    <citation type="submission" date="2021-01" db="EMBL/GenBank/DDBJ databases">
        <title>Caligus Genome Assembly.</title>
        <authorList>
            <person name="Gallardo-Escarate C."/>
        </authorList>
    </citation>
    <scope>NUCLEOTIDE SEQUENCE [LARGE SCALE GENOMIC DNA]</scope>
</reference>
<dbReference type="AlphaFoldDB" id="A0A7T8HLL4"/>
<dbReference type="GO" id="GO:0003676">
    <property type="term" value="F:nucleic acid binding"/>
    <property type="evidence" value="ECO:0007669"/>
    <property type="project" value="InterPro"/>
</dbReference>
<dbReference type="PANTHER" id="PTHR11472">
    <property type="entry name" value="DNA REPAIR DEAD HELICASE RAD3/XP-D SUBFAMILY MEMBER"/>
    <property type="match status" value="1"/>
</dbReference>
<dbReference type="Pfam" id="PF13307">
    <property type="entry name" value="Helicase_C_2"/>
    <property type="match status" value="1"/>
</dbReference>
<dbReference type="PANTHER" id="PTHR11472:SF34">
    <property type="entry name" value="REGULATOR OF TELOMERE ELONGATION HELICASE 1"/>
    <property type="match status" value="1"/>
</dbReference>
<protein>
    <recommendedName>
        <fullName evidence="2">ATP-dependent helicase C-terminal domain-containing protein</fullName>
    </recommendedName>
</protein>
<evidence type="ECO:0000256" key="1">
    <source>
        <dbReference type="SAM" id="MobiDB-lite"/>
    </source>
</evidence>
<dbReference type="GO" id="GO:0005524">
    <property type="term" value="F:ATP binding"/>
    <property type="evidence" value="ECO:0007669"/>
    <property type="project" value="InterPro"/>
</dbReference>
<dbReference type="GO" id="GO:0006139">
    <property type="term" value="P:nucleobase-containing compound metabolic process"/>
    <property type="evidence" value="ECO:0007669"/>
    <property type="project" value="InterPro"/>
</dbReference>
<dbReference type="InterPro" id="IPR006555">
    <property type="entry name" value="ATP-dep_Helicase_C"/>
</dbReference>